<comment type="caution">
    <text evidence="1">The sequence shown here is derived from an EMBL/GenBank/DDBJ whole genome shotgun (WGS) entry which is preliminary data.</text>
</comment>
<gene>
    <name evidence="1" type="ORF">S01H4_46667</name>
</gene>
<accession>X1C8Y9</accession>
<protein>
    <recommendedName>
        <fullName evidence="2">Dihydrodipicolinate synthase family protein</fullName>
    </recommendedName>
</protein>
<dbReference type="SUPFAM" id="SSF51569">
    <property type="entry name" value="Aldolase"/>
    <property type="match status" value="1"/>
</dbReference>
<feature type="non-terminal residue" evidence="1">
    <location>
        <position position="1"/>
    </location>
</feature>
<evidence type="ECO:0008006" key="2">
    <source>
        <dbReference type="Google" id="ProtNLM"/>
    </source>
</evidence>
<evidence type="ECO:0000313" key="1">
    <source>
        <dbReference type="EMBL" id="GAG92873.1"/>
    </source>
</evidence>
<organism evidence="1">
    <name type="scientific">marine sediment metagenome</name>
    <dbReference type="NCBI Taxonomy" id="412755"/>
    <lineage>
        <taxon>unclassified sequences</taxon>
        <taxon>metagenomes</taxon>
        <taxon>ecological metagenomes</taxon>
    </lineage>
</organism>
<sequence>CFKPQIAHQYWNAIQSQDLSQACSVIRDYDMPYFDFVRKLPGWTCAGTHGALELFGITKRWRRKPYYSLSDEEMEKLRNFFKEKGLL</sequence>
<dbReference type="AlphaFoldDB" id="X1C8Y9"/>
<dbReference type="Gene3D" id="3.20.20.70">
    <property type="entry name" value="Aldolase class I"/>
    <property type="match status" value="1"/>
</dbReference>
<reference evidence="1" key="1">
    <citation type="journal article" date="2014" name="Front. Microbiol.">
        <title>High frequency of phylogenetically diverse reductive dehalogenase-homologous genes in deep subseafloor sedimentary metagenomes.</title>
        <authorList>
            <person name="Kawai M."/>
            <person name="Futagami T."/>
            <person name="Toyoda A."/>
            <person name="Takaki Y."/>
            <person name="Nishi S."/>
            <person name="Hori S."/>
            <person name="Arai W."/>
            <person name="Tsubouchi T."/>
            <person name="Morono Y."/>
            <person name="Uchiyama I."/>
            <person name="Ito T."/>
            <person name="Fujiyama A."/>
            <person name="Inagaki F."/>
            <person name="Takami H."/>
        </authorList>
    </citation>
    <scope>NUCLEOTIDE SEQUENCE</scope>
    <source>
        <strain evidence="1">Expedition CK06-06</strain>
    </source>
</reference>
<name>X1C8Y9_9ZZZZ</name>
<proteinExistence type="predicted"/>
<dbReference type="InterPro" id="IPR013785">
    <property type="entry name" value="Aldolase_TIM"/>
</dbReference>
<dbReference type="EMBL" id="BART01026106">
    <property type="protein sequence ID" value="GAG92873.1"/>
    <property type="molecule type" value="Genomic_DNA"/>
</dbReference>